<proteinExistence type="predicted"/>
<keyword evidence="1" id="KW-0175">Coiled coil</keyword>
<reference evidence="3" key="1">
    <citation type="submission" date="2022-11" db="UniProtKB">
        <authorList>
            <consortium name="WormBaseParasite"/>
        </authorList>
    </citation>
    <scope>IDENTIFICATION</scope>
</reference>
<evidence type="ECO:0000313" key="3">
    <source>
        <dbReference type="WBParaSite" id="Minc3s01130g21006"/>
    </source>
</evidence>
<dbReference type="WBParaSite" id="Minc3s01130g21006">
    <property type="protein sequence ID" value="Minc3s01130g21006"/>
    <property type="gene ID" value="Minc3s01130g21006"/>
</dbReference>
<keyword evidence="2" id="KW-1185">Reference proteome</keyword>
<name>A0A914M425_MELIC</name>
<sequence length="270" mass="31987">MVEINQVINSKLINRKKHKVIETEHDFKLNKAVNSITKDNRKLDVIDTEAALNQVIPLNEIKNKMEIKNWIEKQEKIYSGLFVDKDFVDNWLNDKKFENIKQSLIDIELNGEKSFDFFINAQKWSMLFGYTKDLLSQEKNEELDYELIEEVKKSLDNLEKDSFNIILFLTGICKVLSIFLTKEEKEKEFKIANENCEKGILPKMNEIFKKFGIVFEPYKINEKREILFFEARNILGYSLSDVQKIEGIFKKVENKKENLQEEQNKKRKAD</sequence>
<protein>
    <submittedName>
        <fullName evidence="3">Uncharacterized protein</fullName>
    </submittedName>
</protein>
<feature type="coiled-coil region" evidence="1">
    <location>
        <begin position="242"/>
        <end position="269"/>
    </location>
</feature>
<evidence type="ECO:0000256" key="1">
    <source>
        <dbReference type="SAM" id="Coils"/>
    </source>
</evidence>
<evidence type="ECO:0000313" key="2">
    <source>
        <dbReference type="Proteomes" id="UP000887563"/>
    </source>
</evidence>
<dbReference type="AlphaFoldDB" id="A0A914M425"/>
<dbReference type="Proteomes" id="UP000887563">
    <property type="component" value="Unplaced"/>
</dbReference>
<accession>A0A914M425</accession>
<organism evidence="2 3">
    <name type="scientific">Meloidogyne incognita</name>
    <name type="common">Southern root-knot nematode worm</name>
    <name type="synonym">Oxyuris incognita</name>
    <dbReference type="NCBI Taxonomy" id="6306"/>
    <lineage>
        <taxon>Eukaryota</taxon>
        <taxon>Metazoa</taxon>
        <taxon>Ecdysozoa</taxon>
        <taxon>Nematoda</taxon>
        <taxon>Chromadorea</taxon>
        <taxon>Rhabditida</taxon>
        <taxon>Tylenchina</taxon>
        <taxon>Tylenchomorpha</taxon>
        <taxon>Tylenchoidea</taxon>
        <taxon>Meloidogynidae</taxon>
        <taxon>Meloidogyninae</taxon>
        <taxon>Meloidogyne</taxon>
        <taxon>Meloidogyne incognita group</taxon>
    </lineage>
</organism>